<sequence>MPKNSKNLVEELRLTSCVLQNYVESYMPDQWYPVDPLVIHTGLTANHSKPGCSIRDLSSLYMVQPKLTNTPPRPDLEHPEKFSFTSYGRPKKDRSEESQCYYWKSKEYAQGRPAILKRYRLGTRGLQELWDHRVDSCTHKKSSHAAARMPVGDFGRYTPPKQTCYHLKPGCKRKPFSKICHLSCFHDSFFNSAPFEMSLVTFPFEMGSETCSETKAVVVALYIHRFRVANL</sequence>
<reference evidence="2 3" key="1">
    <citation type="journal article" date="2016" name="Nat. Commun.">
        <title>Extremotolerant tardigrade genome and improved radiotolerance of human cultured cells by tardigrade-unique protein.</title>
        <authorList>
            <person name="Hashimoto T."/>
            <person name="Horikawa D.D."/>
            <person name="Saito Y."/>
            <person name="Kuwahara H."/>
            <person name="Kozuka-Hata H."/>
            <person name="Shin-I T."/>
            <person name="Minakuchi Y."/>
            <person name="Ohishi K."/>
            <person name="Motoyama A."/>
            <person name="Aizu T."/>
            <person name="Enomoto A."/>
            <person name="Kondo K."/>
            <person name="Tanaka S."/>
            <person name="Hara Y."/>
            <person name="Koshikawa S."/>
            <person name="Sagara H."/>
            <person name="Miura T."/>
            <person name="Yokobori S."/>
            <person name="Miyagawa K."/>
            <person name="Suzuki Y."/>
            <person name="Kubo T."/>
            <person name="Oyama M."/>
            <person name="Kohara Y."/>
            <person name="Fujiyama A."/>
            <person name="Arakawa K."/>
            <person name="Katayama T."/>
            <person name="Toyoda A."/>
            <person name="Kunieda T."/>
        </authorList>
    </citation>
    <scope>NUCLEOTIDE SEQUENCE [LARGE SCALE GENOMIC DNA]</scope>
    <source>
        <strain evidence="2 3">YOKOZUNA-1</strain>
    </source>
</reference>
<comment type="caution">
    <text evidence="2">The sequence shown here is derived from an EMBL/GenBank/DDBJ whole genome shotgun (WGS) entry which is preliminary data.</text>
</comment>
<name>A0A1D1W180_RAMVA</name>
<feature type="region of interest" description="Disordered" evidence="1">
    <location>
        <begin position="65"/>
        <end position="92"/>
    </location>
</feature>
<evidence type="ECO:0000313" key="2">
    <source>
        <dbReference type="EMBL" id="GAV07317.1"/>
    </source>
</evidence>
<evidence type="ECO:0000256" key="1">
    <source>
        <dbReference type="SAM" id="MobiDB-lite"/>
    </source>
</evidence>
<dbReference type="Proteomes" id="UP000186922">
    <property type="component" value="Unassembled WGS sequence"/>
</dbReference>
<accession>A0A1D1W180</accession>
<proteinExistence type="predicted"/>
<dbReference type="EMBL" id="BDGG01000015">
    <property type="protein sequence ID" value="GAV07317.1"/>
    <property type="molecule type" value="Genomic_DNA"/>
</dbReference>
<protein>
    <submittedName>
        <fullName evidence="2">Uncharacterized protein</fullName>
    </submittedName>
</protein>
<dbReference type="AlphaFoldDB" id="A0A1D1W180"/>
<evidence type="ECO:0000313" key="3">
    <source>
        <dbReference type="Proteomes" id="UP000186922"/>
    </source>
</evidence>
<keyword evidence="3" id="KW-1185">Reference proteome</keyword>
<organism evidence="2 3">
    <name type="scientific">Ramazzottius varieornatus</name>
    <name type="common">Water bear</name>
    <name type="synonym">Tardigrade</name>
    <dbReference type="NCBI Taxonomy" id="947166"/>
    <lineage>
        <taxon>Eukaryota</taxon>
        <taxon>Metazoa</taxon>
        <taxon>Ecdysozoa</taxon>
        <taxon>Tardigrada</taxon>
        <taxon>Eutardigrada</taxon>
        <taxon>Parachela</taxon>
        <taxon>Hypsibioidea</taxon>
        <taxon>Ramazzottiidae</taxon>
        <taxon>Ramazzottius</taxon>
    </lineage>
</organism>
<gene>
    <name evidence="2" type="primary">RvY_17165</name>
    <name evidence="2" type="synonym">RvY_17165.1</name>
    <name evidence="2" type="ORF">RvY_17165-1</name>
</gene>